<feature type="compositionally biased region" description="Polar residues" evidence="1">
    <location>
        <begin position="1779"/>
        <end position="1800"/>
    </location>
</feature>
<gene>
    <name evidence="2" type="ORF">PCON_07551</name>
</gene>
<evidence type="ECO:0000313" key="2">
    <source>
        <dbReference type="EMBL" id="CCX07962.1"/>
    </source>
</evidence>
<feature type="compositionally biased region" description="Polar residues" evidence="1">
    <location>
        <begin position="645"/>
        <end position="657"/>
    </location>
</feature>
<feature type="compositionally biased region" description="Low complexity" evidence="1">
    <location>
        <begin position="658"/>
        <end position="675"/>
    </location>
</feature>
<sequence>MVDKPNNDDNPSNDDETSDVSLTDSLFGESPAKEPRPKYDDLLDIPSDDSDILEALGQAPTTMDIDPPLPPVAEELHNIVETLPPSPTNLSKTSSKTPPPTIPNDDITMAISSSKIDMLKAVMSSEPPQKTLLSRKSPPPLSTRDTITLSSHIPDDPVDSQEHTSEEVDNQSPDFQILDEHPAPKPRGTRLPSPSLANREREHKALSEMFISVLKTDGVLNAITEAAAAKSFDSQMYNMALLHSKQETMLDALSVMGVAMSLMVRGCLFCTGDKEATAHLSGPEMMSHIKEHFTTKRKAEEFEVDEEEEIDDKWGVPEELWVLDADHIGTTPQQKVKYLKRVRNFLVNDLRTQCHHCENEFDWDYNWRWAPDYRAYDLTELVNTHRYFCFEKRKLGSQDYPKEFGELNDDNIIVRLPHELKFAKLSDFDEERVRLFRQYARGLKGRGRFRRYDERRDGPPPSYDDSSDDDDGSGPDDDDDDGSGPDNDDDDEDGPLPEKSKPPRAPDNNERAIPEKPIARISISTSLPEKNTTAALARVDMTAGHLTARGTKRRREMSQHDTPSSKGPPLKYKKLGQATRDNITTEKPALQYPTSAVPPQTIITHPAPVVNSTVTPSDHVSRKRQRIEPKNDNPPSRPGMHSYAPPQNIQKTGPVPSNNSTTPGNPGMNNNTPNTIETNANNLSRANMNTTQPASMAAKAKFTDAERHALAAYRNRVIAKYKKAGKLPDPQALKAYMNRVIANYMKTGKLPDDTDEVIVELAAAEPDQVEPLDMDDPVIIAHNLALQSQPNVPNPPLQEPLQNPPNNIEPGTEENVSEHLLPALDDPIAVIMEPALSGHLASAYWSDQHLLDFLSDRDVPDFPGGVKKRKDILAMTDDELMAPVNEAWIRWMFPIPDATSDFEAWEKVCAEKELWTPDIGNLHKIAHAVWPGGLVVLEKHTPFLSTHFLIRYAAEKSSTYRCHSYQNLLRFWQLLKFWPFREAPRKTYLLYGNSCKQKPDYADCFWQNDENSRIPGFITRVLRHLRLIGFAHEASITYDALVQSLPTIPKAPKWLQPHMARWKRIMEWETMLLESGGTIDGLNDLNEILGGYKNISPMNDLLADYDTINGFKINDKSGFEWRHSISLLDAAYETWKNVLIDNGVSEPFKRRQPPRDQFYVCEDVCNSRDKECPLKTLDSERLNNSEPADPEPFGTIYGGLSDVTNQQDIVAYDTQANPPEQKLGQSAPYQQAQDTQHTFQDIQPVLNEQFSPNGLSNMLLDQQGVSDSSFQPALNEQFVTPDQGVQSVSNEQLPTWNEQSNVPFDQHAVYDPAFPAEPDGQLTPVGPFNIPFGQQAVENPTFQAGPDGQPAPVGLSNIPFHQHYVHDPESQAVLDALLPAAAKFNMPFGQQAIDNPGFPTVQTELSGQPNTSFGRKGDPIPEQSWLSEQSNNPYNQPGVHEGFPLVGNGQSATGNGQYLLSYDQQGVQDPGFQQAPDGQYNTLPGHYNEEYYQQGLENGSQDVNTFSQNNQSWPTSYYQPIYAAEVENQAGSNQNSNQPPSTSQANMMFTHEPPSEDRLQEVIPDLYGHGSAMWVHRSEQEAAVSGLQQGSEEEKVEEGPPSPDHRIVNYYLNGGLNNLPMTHEMSLNMPDESLSYLDYWDYWWFPTNRVTATINNPRFHLEPDDAALLTASPQFQQLYRAVFWRFLKYLGIELVKDSMDPTELRPTLGYNSEGKKWLSQPHEDHKRIERAMYSLTEFGQPGLALILWTAATSLGFLNESIQASLDAARAEALNQAYTNPASRAPRVQNNTRQAPFSNSAGPEYSNPASGEPRVQNTVPQAPINYSAAYSNPVNMNSLNNPHDYNNPPSNPMLNLNAPPPTMPNAGQVSRNKRKAPGMTTGNMETKTNQPKGKRTKKAEDDNSVQLNKRRKK</sequence>
<dbReference type="Proteomes" id="UP000018144">
    <property type="component" value="Unassembled WGS sequence"/>
</dbReference>
<evidence type="ECO:0000256" key="1">
    <source>
        <dbReference type="SAM" id="MobiDB-lite"/>
    </source>
</evidence>
<feature type="compositionally biased region" description="Basic and acidic residues" evidence="1">
    <location>
        <begin position="507"/>
        <end position="518"/>
    </location>
</feature>
<name>U4LCB6_PYROM</name>
<feature type="region of interest" description="Disordered" evidence="1">
    <location>
        <begin position="1529"/>
        <end position="1555"/>
    </location>
</feature>
<feature type="compositionally biased region" description="Low complexity" evidence="1">
    <location>
        <begin position="1845"/>
        <end position="1856"/>
    </location>
</feature>
<reference evidence="2 3" key="1">
    <citation type="journal article" date="2013" name="PLoS Genet.">
        <title>The genome and development-dependent transcriptomes of Pyronema confluens: a window into fungal evolution.</title>
        <authorList>
            <person name="Traeger S."/>
            <person name="Altegoer F."/>
            <person name="Freitag M."/>
            <person name="Gabaldon T."/>
            <person name="Kempken F."/>
            <person name="Kumar A."/>
            <person name="Marcet-Houben M."/>
            <person name="Poggeler S."/>
            <person name="Stajich J.E."/>
            <person name="Nowrousian M."/>
        </authorList>
    </citation>
    <scope>NUCLEOTIDE SEQUENCE [LARGE SCALE GENOMIC DNA]</scope>
    <source>
        <strain evidence="3">CBS 100304</strain>
        <tissue evidence="2">Vegetative mycelium</tissue>
    </source>
</reference>
<proteinExistence type="predicted"/>
<feature type="region of interest" description="Disordered" evidence="1">
    <location>
        <begin position="1582"/>
        <end position="1604"/>
    </location>
</feature>
<protein>
    <submittedName>
        <fullName evidence="2">Uncharacterized protein</fullName>
    </submittedName>
</protein>
<feature type="region of interest" description="Disordered" evidence="1">
    <location>
        <begin position="1779"/>
        <end position="1816"/>
    </location>
</feature>
<evidence type="ECO:0000313" key="3">
    <source>
        <dbReference type="Proteomes" id="UP000018144"/>
    </source>
</evidence>
<feature type="compositionally biased region" description="Basic and acidic residues" evidence="1">
    <location>
        <begin position="31"/>
        <end position="41"/>
    </location>
</feature>
<dbReference type="EMBL" id="HF935383">
    <property type="protein sequence ID" value="CCX07962.1"/>
    <property type="molecule type" value="Genomic_DNA"/>
</dbReference>
<feature type="compositionally biased region" description="Low complexity" evidence="1">
    <location>
        <begin position="1529"/>
        <end position="1546"/>
    </location>
</feature>
<organism evidence="2 3">
    <name type="scientific">Pyronema omphalodes (strain CBS 100304)</name>
    <name type="common">Pyronema confluens</name>
    <dbReference type="NCBI Taxonomy" id="1076935"/>
    <lineage>
        <taxon>Eukaryota</taxon>
        <taxon>Fungi</taxon>
        <taxon>Dikarya</taxon>
        <taxon>Ascomycota</taxon>
        <taxon>Pezizomycotina</taxon>
        <taxon>Pezizomycetes</taxon>
        <taxon>Pezizales</taxon>
        <taxon>Pyronemataceae</taxon>
        <taxon>Pyronema</taxon>
    </lineage>
</organism>
<feature type="compositionally biased region" description="Polar residues" evidence="1">
    <location>
        <begin position="592"/>
        <end position="603"/>
    </location>
</feature>
<feature type="region of interest" description="Disordered" evidence="1">
    <location>
        <begin position="1"/>
        <end position="105"/>
    </location>
</feature>
<dbReference type="OrthoDB" id="5429968at2759"/>
<feature type="region of interest" description="Disordered" evidence="1">
    <location>
        <begin position="1838"/>
        <end position="1912"/>
    </location>
</feature>
<feature type="compositionally biased region" description="Acidic residues" evidence="1">
    <location>
        <begin position="465"/>
        <end position="495"/>
    </location>
</feature>
<keyword evidence="3" id="KW-1185">Reference proteome</keyword>
<feature type="region of interest" description="Disordered" evidence="1">
    <location>
        <begin position="450"/>
        <end position="679"/>
    </location>
</feature>
<feature type="compositionally biased region" description="Polar residues" evidence="1">
    <location>
        <begin position="522"/>
        <end position="534"/>
    </location>
</feature>
<feature type="compositionally biased region" description="Polar residues" evidence="1">
    <location>
        <begin position="1879"/>
        <end position="1890"/>
    </location>
</feature>
<accession>U4LCB6</accession>
<feature type="region of interest" description="Disordered" evidence="1">
    <location>
        <begin position="125"/>
        <end position="199"/>
    </location>
</feature>
<feature type="region of interest" description="Disordered" evidence="1">
    <location>
        <begin position="1218"/>
        <end position="1237"/>
    </location>
</feature>
<feature type="compositionally biased region" description="Acidic residues" evidence="1">
    <location>
        <begin position="42"/>
        <end position="52"/>
    </location>
</feature>